<feature type="domain" description="Peptidase S1" evidence="4">
    <location>
        <begin position="571"/>
        <end position="828"/>
    </location>
</feature>
<evidence type="ECO:0000256" key="2">
    <source>
        <dbReference type="ARBA" id="ARBA00024195"/>
    </source>
</evidence>
<dbReference type="InterPro" id="IPR033116">
    <property type="entry name" value="TRYPSIN_SER"/>
</dbReference>
<dbReference type="PANTHER" id="PTHR24260:SF147">
    <property type="entry name" value="EG:BACR7A4.3 PROTEIN-RELATED"/>
    <property type="match status" value="1"/>
</dbReference>
<dbReference type="PROSITE" id="PS50240">
    <property type="entry name" value="TRYPSIN_DOM"/>
    <property type="match status" value="3"/>
</dbReference>
<evidence type="ECO:0000259" key="4">
    <source>
        <dbReference type="PROSITE" id="PS50240"/>
    </source>
</evidence>
<dbReference type="InParanoid" id="A0NAX6"/>
<comment type="similarity">
    <text evidence="2">Belongs to the peptidase S1 family. CLIP subfamily.</text>
</comment>
<dbReference type="SUPFAM" id="SSF50494">
    <property type="entry name" value="Trypsin-like serine proteases"/>
    <property type="match status" value="3"/>
</dbReference>
<dbReference type="PANTHER" id="PTHR24260">
    <property type="match status" value="1"/>
</dbReference>
<evidence type="ECO:0000256" key="3">
    <source>
        <dbReference type="RuleBase" id="RU363034"/>
    </source>
</evidence>
<dbReference type="InterPro" id="IPR043504">
    <property type="entry name" value="Peptidase_S1_PA_chymotrypsin"/>
</dbReference>
<dbReference type="PROSITE" id="PS00134">
    <property type="entry name" value="TRYPSIN_HIS"/>
    <property type="match status" value="1"/>
</dbReference>
<evidence type="ECO:0000256" key="1">
    <source>
        <dbReference type="ARBA" id="ARBA00023157"/>
    </source>
</evidence>
<dbReference type="GO" id="GO:0006508">
    <property type="term" value="P:proteolysis"/>
    <property type="evidence" value="ECO:0007669"/>
    <property type="project" value="UniProtKB-KW"/>
</dbReference>
<dbReference type="SMART" id="SM00020">
    <property type="entry name" value="Tryp_SPc"/>
    <property type="match status" value="2"/>
</dbReference>
<dbReference type="AlphaFoldDB" id="A0NAX6"/>
<gene>
    <name evidence="5" type="ORF">AgaP_AGAP012502</name>
</gene>
<reference evidence="5" key="5">
    <citation type="submission" date="2011-05" db="EMBL/GenBank/DDBJ databases">
        <authorList>
            <consortium name="VectorBase"/>
        </authorList>
    </citation>
    <scope>NUCLEOTIDE SEQUENCE</scope>
    <source>
        <strain evidence="5">PEST</strain>
    </source>
</reference>
<organism evidence="5">
    <name type="scientific">Anopheles gambiae</name>
    <name type="common">African malaria mosquito</name>
    <dbReference type="NCBI Taxonomy" id="7165"/>
    <lineage>
        <taxon>Eukaryota</taxon>
        <taxon>Metazoa</taxon>
        <taxon>Ecdysozoa</taxon>
        <taxon>Arthropoda</taxon>
        <taxon>Hexapoda</taxon>
        <taxon>Insecta</taxon>
        <taxon>Pterygota</taxon>
        <taxon>Neoptera</taxon>
        <taxon>Endopterygota</taxon>
        <taxon>Diptera</taxon>
        <taxon>Nematocera</taxon>
        <taxon>Culicoidea</taxon>
        <taxon>Culicidae</taxon>
        <taxon>Anophelinae</taxon>
        <taxon>Anopheles</taxon>
    </lineage>
</organism>
<dbReference type="PaxDb" id="7165-AGAP012502-PA"/>
<keyword evidence="1" id="KW-1015">Disulfide bond</keyword>
<dbReference type="InterPro" id="IPR001254">
    <property type="entry name" value="Trypsin_dom"/>
</dbReference>
<keyword evidence="3" id="KW-0645">Protease</keyword>
<reference evidence="5" key="1">
    <citation type="journal article" date="2002" name="Science">
        <title>The genome sequence of the malaria mosquito Anopheles gambiae.</title>
        <authorList>
            <person name="Holt R.A."/>
            <person name="Subramanian G.M."/>
            <person name="Halpern A."/>
            <person name="Sutton G.G."/>
            <person name="Charlab R."/>
            <person name="Nusskern D.R."/>
            <person name="Wincker P."/>
            <person name="Clark A.G."/>
            <person name="Ribeiro J.M."/>
            <person name="Wides R."/>
            <person name="Salzberg S.L."/>
            <person name="Loftus B."/>
            <person name="Yandell M."/>
            <person name="Majoros W.H."/>
            <person name="Rusch D.B."/>
            <person name="Lai Z."/>
            <person name="Kraft C.L."/>
            <person name="Abril J.F."/>
            <person name="Anthouard V."/>
            <person name="Arensburger P."/>
            <person name="Atkinson P.W."/>
            <person name="Baden H."/>
            <person name="de Berardinis V."/>
            <person name="Baldwin D."/>
            <person name="Benes V."/>
            <person name="Biedler J."/>
            <person name="Blass C."/>
            <person name="Bolanos R."/>
            <person name="Boscus D."/>
            <person name="Barnstead M."/>
            <person name="Cai S."/>
            <person name="Center A."/>
            <person name="Chaturverdi K."/>
            <person name="Christophides G.K."/>
            <person name="Chrystal M.A."/>
            <person name="Clamp M."/>
            <person name="Cravchik A."/>
            <person name="Curwen V."/>
            <person name="Dana A."/>
            <person name="Delcher A."/>
            <person name="Dew I."/>
            <person name="Evans C.A."/>
            <person name="Flanigan M."/>
            <person name="Grundschober-Freimoser A."/>
            <person name="Friedli L."/>
            <person name="Gu Z."/>
            <person name="Guan P."/>
            <person name="Guigo R."/>
            <person name="Hillenmeyer M.E."/>
            <person name="Hladun S.L."/>
            <person name="Hogan J.R."/>
            <person name="Hong Y.S."/>
            <person name="Hoover J."/>
            <person name="Jaillon O."/>
            <person name="Ke Z."/>
            <person name="Kodira C."/>
            <person name="Kokoza E."/>
            <person name="Koutsos A."/>
            <person name="Letunic I."/>
            <person name="Levitsky A."/>
            <person name="Liang Y."/>
            <person name="Lin J.J."/>
            <person name="Lobo N.F."/>
            <person name="Lopez J.R."/>
            <person name="Malek J.A."/>
            <person name="McIntosh T.C."/>
            <person name="Meister S."/>
            <person name="Miller J."/>
            <person name="Mobarry C."/>
            <person name="Mongin E."/>
            <person name="Murphy S.D."/>
            <person name="O'Brochta D.A."/>
            <person name="Pfannkoch C."/>
            <person name="Qi R."/>
            <person name="Regier M.A."/>
            <person name="Remington K."/>
            <person name="Shao H."/>
            <person name="Sharakhova M.V."/>
            <person name="Sitter C.D."/>
            <person name="Shetty J."/>
            <person name="Smith T.J."/>
            <person name="Strong R."/>
            <person name="Sun J."/>
            <person name="Thomasova D."/>
            <person name="Ton L.Q."/>
            <person name="Topalis P."/>
            <person name="Tu Z."/>
            <person name="Unger M.F."/>
            <person name="Walenz B."/>
            <person name="Wang A."/>
            <person name="Wang J."/>
            <person name="Wang M."/>
            <person name="Wang X."/>
            <person name="Woodford K.J."/>
            <person name="Wortman J.R."/>
            <person name="Wu M."/>
            <person name="Yao A."/>
            <person name="Zdobnov E.M."/>
            <person name="Zhang H."/>
            <person name="Zhao Q."/>
            <person name="Zhao S."/>
            <person name="Zhu S.C."/>
            <person name="Zhimulev I."/>
            <person name="Coluzzi M."/>
            <person name="della Torre A."/>
            <person name="Roth C.W."/>
            <person name="Louis C."/>
            <person name="Kalush F."/>
            <person name="Mural R.J."/>
            <person name="Myers E.W."/>
            <person name="Adams M.D."/>
            <person name="Smith H.O."/>
            <person name="Broder S."/>
            <person name="Gardner M.J."/>
            <person name="Fraser C.M."/>
            <person name="Birney E."/>
            <person name="Bork P."/>
            <person name="Brey P.T."/>
            <person name="Venter J.C."/>
            <person name="Weissenbach J."/>
            <person name="Kafatos F.C."/>
            <person name="Collins F.H."/>
            <person name="Hoffman S.L."/>
        </authorList>
    </citation>
    <scope>NUCLEOTIDE SEQUENCE [LARGE SCALE GENOMIC DNA]</scope>
    <source>
        <strain evidence="5">PEST</strain>
    </source>
</reference>
<dbReference type="PRINTS" id="PR00722">
    <property type="entry name" value="CHYMOTRYPSIN"/>
</dbReference>
<dbReference type="HOGENOM" id="CLU_006842_22_0_1"/>
<feature type="non-terminal residue" evidence="5">
    <location>
        <position position="829"/>
    </location>
</feature>
<dbReference type="CDD" id="cd00190">
    <property type="entry name" value="Tryp_SPc"/>
    <property type="match status" value="1"/>
</dbReference>
<proteinExistence type="inferred from homology"/>
<dbReference type="VEuPathDB" id="VectorBase:AGAMI1_013478"/>
<protein>
    <submittedName>
        <fullName evidence="5">AGAP012502-PA</fullName>
    </submittedName>
</protein>
<dbReference type="Pfam" id="PF00089">
    <property type="entry name" value="Trypsin"/>
    <property type="match status" value="3"/>
</dbReference>
<feature type="non-terminal residue" evidence="5">
    <location>
        <position position="1"/>
    </location>
</feature>
<dbReference type="PROSITE" id="PS00135">
    <property type="entry name" value="TRYPSIN_SER"/>
    <property type="match status" value="1"/>
</dbReference>
<reference evidence="5" key="4">
    <citation type="journal article" date="2007" name="Genome Biol.">
        <title>Update of the Anopheles gambiae PEST genome assembly.</title>
        <authorList>
            <person name="Sharakhova M.V."/>
            <person name="Hammond M.P."/>
            <person name="Lobo N.F."/>
            <person name="Krzywinski J."/>
            <person name="Unger M.F."/>
            <person name="Hillenmeyer M.E."/>
            <person name="Bruggner R.V."/>
            <person name="Birney E."/>
            <person name="Collins F.H."/>
        </authorList>
    </citation>
    <scope>NUCLEOTIDE SEQUENCE [LARGE SCALE GENOMIC DNA]</scope>
    <source>
        <strain evidence="5">PEST</strain>
    </source>
</reference>
<dbReference type="eggNOG" id="KOG3627">
    <property type="taxonomic scope" value="Eukaryota"/>
</dbReference>
<accession>A0NAX6</accession>
<dbReference type="GO" id="GO:0004252">
    <property type="term" value="F:serine-type endopeptidase activity"/>
    <property type="evidence" value="ECO:0007669"/>
    <property type="project" value="InterPro"/>
</dbReference>
<dbReference type="VEuPathDB" id="VectorBase:AGAP029264"/>
<dbReference type="InterPro" id="IPR018114">
    <property type="entry name" value="TRYPSIN_HIS"/>
</dbReference>
<dbReference type="InterPro" id="IPR051333">
    <property type="entry name" value="CLIP_Serine_Protease"/>
</dbReference>
<dbReference type="InterPro" id="IPR009003">
    <property type="entry name" value="Peptidase_S1_PA"/>
</dbReference>
<keyword evidence="3" id="KW-0378">Hydrolase</keyword>
<reference evidence="5" key="3">
    <citation type="journal article" date="2004" name="Trends Parasitol.">
        <title>The Anopheles gambiae genome: an update.</title>
        <authorList>
            <person name="Mongin E."/>
            <person name="Louis C."/>
            <person name="Holt R.A."/>
            <person name="Birney E."/>
            <person name="Collins F.H."/>
        </authorList>
    </citation>
    <scope>NUCLEOTIDE SEQUENCE [LARGE SCALE GENOMIC DNA]</scope>
    <source>
        <strain evidence="5">PEST</strain>
    </source>
</reference>
<dbReference type="Gene3D" id="2.40.10.10">
    <property type="entry name" value="Trypsin-like serine proteases"/>
    <property type="match status" value="4"/>
</dbReference>
<keyword evidence="3" id="KW-0720">Serine protease</keyword>
<dbReference type="InterPro" id="IPR001314">
    <property type="entry name" value="Peptidase_S1A"/>
</dbReference>
<sequence length="829" mass="92498">CNLRYTLPPSSKSSATAIGNPSKPGEFSAIAAIGWTKPGGTVNWNCGGSLIWANFILTAAHCTKDRDTLLPPDIIRIGDLNLYDDREDALVQERTIIRVIRHPLYNTSSVFYDIALLMLNEKVNIYFEVMPTCLWLDDNIPFSKVEAAGWGTSGFGYGKTNILIKAELKLMANKDCESYYSQVASVKNGLMEHQLCAWDKVMDTCPGDSGGPLQHKLIFGDYKVPFLVGVTSFGLSCGNSQPGVYVKVSKFGSWIVETLQQHGERVTAAMFEPLACAGRYFYHRERYGPSIFDIRPHNVQLIWPKQPSPERCSGWETETDVKFECYGCLISTRGVVTAASCLRLRSSNPTIVRLGEQGWTNSHLIFRLIEATTVHPRYNETTGEHDIAVIKLKEAIHPFVHLFPVCLWQNTTHSPVHQAIMHSAPLTYEPAKLNAMSYDNHTCRINKQSFGASPQSLQRELFCFGNDESVAPGACYLVLGGPIYKSSSPFPYGLNLLGRDCGFGKPAVGLLLKSYKLWLESVFLQRKGQEETGLIAASVSSAASLPSAASLSSAAAVSSLDHDPNQGDQCVFNGLQSTEIDLEFNECKTRYQQFRMERQNRWRNDSRTLQYSHTAAIGFQYATEFKPVCPGYLISTRGVVTAASCLGKLSIDQMMVRLGWHGERSDPSTIRFEPVHSRNVHPLYNETTGAHNIAVIKLKNAIQPNVHLFPACLWRNRLESPVRQRILSDGDDVIERMEIFNQNSTRSHRPQADSKRNTPMFTIRKKMLLRKEAQGDSGGPLYSKLNFANKLVPFLVGVTSYGGPCGFSQPAVYVRVSKFRDWIIETIQK</sequence>
<comment type="caution">
    <text evidence="5">The sequence shown here is derived from an EMBL/GenBank/DDBJ whole genome shotgun (WGS) entry which is preliminary data.</text>
</comment>
<name>A0NAX6_ANOGA</name>
<feature type="domain" description="Peptidase S1" evidence="4">
    <location>
        <begin position="17"/>
        <end position="260"/>
    </location>
</feature>
<reference evidence="5" key="2">
    <citation type="submission" date="2002-03" db="EMBL/GenBank/DDBJ databases">
        <authorList>
            <consortium name="The Anopheles Genome Sequencing Consortium"/>
        </authorList>
    </citation>
    <scope>NUCLEOTIDE SEQUENCE</scope>
    <source>
        <strain evidence="5">PEST</strain>
    </source>
</reference>
<feature type="domain" description="Peptidase S1" evidence="4">
    <location>
        <begin position="275"/>
        <end position="524"/>
    </location>
</feature>
<dbReference type="VEuPathDB" id="VectorBase:AGAMI1_008360"/>
<dbReference type="EMBL" id="AAAB01007532">
    <property type="protein sequence ID" value="EAU77862.2"/>
    <property type="molecule type" value="Genomic_DNA"/>
</dbReference>
<evidence type="ECO:0000313" key="5">
    <source>
        <dbReference type="EMBL" id="EAU77862.2"/>
    </source>
</evidence>